<dbReference type="AlphaFoldDB" id="A0A9D4EC75"/>
<name>A0A9D4EC75_DREPO</name>
<accession>A0A9D4EC75</accession>
<reference evidence="1" key="1">
    <citation type="journal article" date="2019" name="bioRxiv">
        <title>The Genome of the Zebra Mussel, Dreissena polymorpha: A Resource for Invasive Species Research.</title>
        <authorList>
            <person name="McCartney M.A."/>
            <person name="Auch B."/>
            <person name="Kono T."/>
            <person name="Mallez S."/>
            <person name="Zhang Y."/>
            <person name="Obille A."/>
            <person name="Becker A."/>
            <person name="Abrahante J.E."/>
            <person name="Garbe J."/>
            <person name="Badalamenti J.P."/>
            <person name="Herman A."/>
            <person name="Mangelson H."/>
            <person name="Liachko I."/>
            <person name="Sullivan S."/>
            <person name="Sone E.D."/>
            <person name="Koren S."/>
            <person name="Silverstein K.A.T."/>
            <person name="Beckman K.B."/>
            <person name="Gohl D.M."/>
        </authorList>
    </citation>
    <scope>NUCLEOTIDE SEQUENCE</scope>
    <source>
        <strain evidence="1">Duluth1</strain>
        <tissue evidence="1">Whole animal</tissue>
    </source>
</reference>
<reference evidence="1" key="2">
    <citation type="submission" date="2020-11" db="EMBL/GenBank/DDBJ databases">
        <authorList>
            <person name="McCartney M.A."/>
            <person name="Auch B."/>
            <person name="Kono T."/>
            <person name="Mallez S."/>
            <person name="Becker A."/>
            <person name="Gohl D.M."/>
            <person name="Silverstein K.A.T."/>
            <person name="Koren S."/>
            <person name="Bechman K.B."/>
            <person name="Herman A."/>
            <person name="Abrahante J.E."/>
            <person name="Garbe J."/>
        </authorList>
    </citation>
    <scope>NUCLEOTIDE SEQUENCE</scope>
    <source>
        <strain evidence="1">Duluth1</strain>
        <tissue evidence="1">Whole animal</tissue>
    </source>
</reference>
<evidence type="ECO:0000313" key="2">
    <source>
        <dbReference type="Proteomes" id="UP000828390"/>
    </source>
</evidence>
<comment type="caution">
    <text evidence="1">The sequence shown here is derived from an EMBL/GenBank/DDBJ whole genome shotgun (WGS) entry which is preliminary data.</text>
</comment>
<organism evidence="1 2">
    <name type="scientific">Dreissena polymorpha</name>
    <name type="common">Zebra mussel</name>
    <name type="synonym">Mytilus polymorpha</name>
    <dbReference type="NCBI Taxonomy" id="45954"/>
    <lineage>
        <taxon>Eukaryota</taxon>
        <taxon>Metazoa</taxon>
        <taxon>Spiralia</taxon>
        <taxon>Lophotrochozoa</taxon>
        <taxon>Mollusca</taxon>
        <taxon>Bivalvia</taxon>
        <taxon>Autobranchia</taxon>
        <taxon>Heteroconchia</taxon>
        <taxon>Euheterodonta</taxon>
        <taxon>Imparidentia</taxon>
        <taxon>Neoheterodontei</taxon>
        <taxon>Myida</taxon>
        <taxon>Dreissenoidea</taxon>
        <taxon>Dreissenidae</taxon>
        <taxon>Dreissena</taxon>
    </lineage>
</organism>
<dbReference type="Proteomes" id="UP000828390">
    <property type="component" value="Unassembled WGS sequence"/>
</dbReference>
<protein>
    <submittedName>
        <fullName evidence="1">Uncharacterized protein</fullName>
    </submittedName>
</protein>
<evidence type="ECO:0000313" key="1">
    <source>
        <dbReference type="EMBL" id="KAH3776339.1"/>
    </source>
</evidence>
<sequence length="88" mass="9528">MAVLVVTGRRLKPRSGFPSALSVLSTAAPGPFSKATPSMFLGLQLQAESEKAQYVLHTGDLPVPLFPSLYRRDLWQVRASELSTIKSG</sequence>
<dbReference type="EMBL" id="JAIWYP010000009">
    <property type="protein sequence ID" value="KAH3776339.1"/>
    <property type="molecule type" value="Genomic_DNA"/>
</dbReference>
<keyword evidence="2" id="KW-1185">Reference proteome</keyword>
<proteinExistence type="predicted"/>
<gene>
    <name evidence="1" type="ORF">DPMN_177761</name>
</gene>